<dbReference type="GO" id="GO:0004659">
    <property type="term" value="F:prenyltransferase activity"/>
    <property type="evidence" value="ECO:0007669"/>
    <property type="project" value="InterPro"/>
</dbReference>
<evidence type="ECO:0000256" key="7">
    <source>
        <dbReference type="ARBA" id="ARBA00022989"/>
    </source>
</evidence>
<dbReference type="Proteomes" id="UP000187408">
    <property type="component" value="Unassembled WGS sequence"/>
</dbReference>
<comment type="pathway">
    <text evidence="2">Quinol/quinone metabolism; menaquinone biosynthesis.</text>
</comment>
<evidence type="ECO:0000256" key="1">
    <source>
        <dbReference type="ARBA" id="ARBA00004141"/>
    </source>
</evidence>
<evidence type="ECO:0000313" key="10">
    <source>
        <dbReference type="EMBL" id="OMH40335.1"/>
    </source>
</evidence>
<keyword evidence="7 9" id="KW-1133">Transmembrane helix</keyword>
<dbReference type="PIRSF" id="PIRSF005355">
    <property type="entry name" value="UBIAD1"/>
    <property type="match status" value="1"/>
</dbReference>
<dbReference type="PANTHER" id="PTHR13929">
    <property type="entry name" value="1,4-DIHYDROXY-2-NAPHTHOATE OCTAPRENYLTRANSFERASE"/>
    <property type="match status" value="1"/>
</dbReference>
<evidence type="ECO:0000256" key="6">
    <source>
        <dbReference type="ARBA" id="ARBA00022692"/>
    </source>
</evidence>
<feature type="transmembrane region" description="Helical" evidence="9">
    <location>
        <begin position="222"/>
        <end position="243"/>
    </location>
</feature>
<evidence type="ECO:0000256" key="8">
    <source>
        <dbReference type="ARBA" id="ARBA00023136"/>
    </source>
</evidence>
<dbReference type="GO" id="GO:0042371">
    <property type="term" value="P:vitamin K biosynthetic process"/>
    <property type="evidence" value="ECO:0007669"/>
    <property type="project" value="TreeGrafter"/>
</dbReference>
<evidence type="ECO:0000256" key="4">
    <source>
        <dbReference type="ARBA" id="ARBA00022475"/>
    </source>
</evidence>
<dbReference type="PANTHER" id="PTHR13929:SF0">
    <property type="entry name" value="UBIA PRENYLTRANSFERASE DOMAIN-CONTAINING PROTEIN 1"/>
    <property type="match status" value="1"/>
</dbReference>
<comment type="caution">
    <text evidence="10">The sequence shown here is derived from an EMBL/GenBank/DDBJ whole genome shotgun (WGS) entry which is preliminary data.</text>
</comment>
<feature type="transmembrane region" description="Helical" evidence="9">
    <location>
        <begin position="152"/>
        <end position="169"/>
    </location>
</feature>
<keyword evidence="8 9" id="KW-0472">Membrane</keyword>
<proteinExistence type="predicted"/>
<gene>
    <name evidence="10" type="ORF">BLW93_05870</name>
</gene>
<evidence type="ECO:0000256" key="9">
    <source>
        <dbReference type="SAM" id="Phobius"/>
    </source>
</evidence>
<dbReference type="Gene3D" id="1.10.357.140">
    <property type="entry name" value="UbiA prenyltransferase"/>
    <property type="match status" value="1"/>
</dbReference>
<dbReference type="STRING" id="1914305.BLW93_05870"/>
<dbReference type="GO" id="GO:0009234">
    <property type="term" value="P:menaquinone biosynthetic process"/>
    <property type="evidence" value="ECO:0007669"/>
    <property type="project" value="UniProtKB-UniPathway"/>
</dbReference>
<evidence type="ECO:0008006" key="12">
    <source>
        <dbReference type="Google" id="ProtNLM"/>
    </source>
</evidence>
<dbReference type="InterPro" id="IPR044878">
    <property type="entry name" value="UbiA_sf"/>
</dbReference>
<dbReference type="Pfam" id="PF01040">
    <property type="entry name" value="UbiA"/>
    <property type="match status" value="1"/>
</dbReference>
<evidence type="ECO:0000256" key="3">
    <source>
        <dbReference type="ARBA" id="ARBA00022428"/>
    </source>
</evidence>
<feature type="transmembrane region" description="Helical" evidence="9">
    <location>
        <begin position="250"/>
        <end position="270"/>
    </location>
</feature>
<dbReference type="GO" id="GO:0016020">
    <property type="term" value="C:membrane"/>
    <property type="evidence" value="ECO:0007669"/>
    <property type="project" value="UniProtKB-SubCell"/>
</dbReference>
<keyword evidence="6 9" id="KW-0812">Transmembrane</keyword>
<feature type="transmembrane region" description="Helical" evidence="9">
    <location>
        <begin position="290"/>
        <end position="311"/>
    </location>
</feature>
<dbReference type="EMBL" id="MOEN01000020">
    <property type="protein sequence ID" value="OMH40335.1"/>
    <property type="molecule type" value="Genomic_DNA"/>
</dbReference>
<keyword evidence="5" id="KW-0808">Transferase</keyword>
<feature type="transmembrane region" description="Helical" evidence="9">
    <location>
        <begin position="121"/>
        <end position="140"/>
    </location>
</feature>
<evidence type="ECO:0000256" key="5">
    <source>
        <dbReference type="ARBA" id="ARBA00022679"/>
    </source>
</evidence>
<keyword evidence="3" id="KW-0474">Menaquinone biosynthesis</keyword>
<dbReference type="InterPro" id="IPR026046">
    <property type="entry name" value="UBIAD1"/>
</dbReference>
<feature type="transmembrane region" description="Helical" evidence="9">
    <location>
        <begin position="95"/>
        <end position="114"/>
    </location>
</feature>
<dbReference type="UniPathway" id="UPA00079"/>
<keyword evidence="11" id="KW-1185">Reference proteome</keyword>
<evidence type="ECO:0000256" key="2">
    <source>
        <dbReference type="ARBA" id="ARBA00004863"/>
    </source>
</evidence>
<dbReference type="OrthoDB" id="9767568at2"/>
<reference evidence="10 11" key="1">
    <citation type="submission" date="2016-10" db="EMBL/GenBank/DDBJ databases">
        <title>Genome sequence of a sulfur-reducing bacterium Desulfurobacterium indicum K6013.</title>
        <authorList>
            <person name="Cao J."/>
            <person name="Shao Z."/>
            <person name="Alain K."/>
            <person name="Jebbar M."/>
        </authorList>
    </citation>
    <scope>NUCLEOTIDE SEQUENCE [LARGE SCALE GENOMIC DNA]</scope>
    <source>
        <strain evidence="10 11">K6013</strain>
    </source>
</reference>
<comment type="subcellular location">
    <subcellularLocation>
        <location evidence="1">Membrane</location>
        <topology evidence="1">Multi-pass membrane protein</topology>
    </subcellularLocation>
</comment>
<feature type="transmembrane region" description="Helical" evidence="9">
    <location>
        <begin position="176"/>
        <end position="195"/>
    </location>
</feature>
<dbReference type="InterPro" id="IPR000537">
    <property type="entry name" value="UbiA_prenyltransferase"/>
</dbReference>
<evidence type="ECO:0000313" key="11">
    <source>
        <dbReference type="Proteomes" id="UP000187408"/>
    </source>
</evidence>
<protein>
    <recommendedName>
        <fullName evidence="12">Prenyltransferase</fullName>
    </recommendedName>
</protein>
<feature type="transmembrane region" description="Helical" evidence="9">
    <location>
        <begin position="17"/>
        <end position="35"/>
    </location>
</feature>
<sequence length="316" mass="36027">MTVAEKFKAFIRLSKPFKFLTMVYPFLLGTVVAIWDEKRIDVGLFLVSFSILMLAVECVYVQNDVADLKTDSENPSKFTGGSKVLVEGLISPKEALFIAYASGILAVLLGLVFVFKYRFSWNFYFLCFVLFLIAYGYTGWPFKFAYRGLGEVVLAFTNAIAPTLIAYMFQTRHFSWLPVVMALPYMISVFAQKILREFPDYEPDKRAGKRNLVVRFGKDVMANVYIVSLYFYLVSLIFCAVYLLHLGLSIVVTVPIAYLFISAYNLINIAKSKVDFYNDYEILRQMNGKGFKLMFDTNIVLIIVLGMDLLIKAVRG</sequence>
<dbReference type="RefSeq" id="WP_076713175.1">
    <property type="nucleotide sequence ID" value="NZ_MOEN01000020.1"/>
</dbReference>
<feature type="transmembrane region" description="Helical" evidence="9">
    <location>
        <begin position="42"/>
        <end position="62"/>
    </location>
</feature>
<dbReference type="CDD" id="cd13962">
    <property type="entry name" value="PT_UbiA_UBIAD1"/>
    <property type="match status" value="1"/>
</dbReference>
<name>A0A1R1MKJ9_9BACT</name>
<organism evidence="10 11">
    <name type="scientific">Desulfurobacterium indicum</name>
    <dbReference type="NCBI Taxonomy" id="1914305"/>
    <lineage>
        <taxon>Bacteria</taxon>
        <taxon>Pseudomonadati</taxon>
        <taxon>Aquificota</taxon>
        <taxon>Aquificia</taxon>
        <taxon>Desulfurobacteriales</taxon>
        <taxon>Desulfurobacteriaceae</taxon>
        <taxon>Desulfurobacterium</taxon>
    </lineage>
</organism>
<dbReference type="AlphaFoldDB" id="A0A1R1MKJ9"/>
<accession>A0A1R1MKJ9</accession>
<keyword evidence="4" id="KW-1003">Cell membrane</keyword>